<keyword evidence="2" id="KW-1185">Reference proteome</keyword>
<dbReference type="Proteomes" id="UP001634394">
    <property type="component" value="Unassembled WGS sequence"/>
</dbReference>
<name>A0ABD3V7F0_SINWO</name>
<gene>
    <name evidence="1" type="ORF">ACJMK2_012184</name>
</gene>
<protein>
    <submittedName>
        <fullName evidence="1">Uncharacterized protein</fullName>
    </submittedName>
</protein>
<accession>A0ABD3V7F0</accession>
<organism evidence="1 2">
    <name type="scientific">Sinanodonta woodiana</name>
    <name type="common">Chinese pond mussel</name>
    <name type="synonym">Anodonta woodiana</name>
    <dbReference type="NCBI Taxonomy" id="1069815"/>
    <lineage>
        <taxon>Eukaryota</taxon>
        <taxon>Metazoa</taxon>
        <taxon>Spiralia</taxon>
        <taxon>Lophotrochozoa</taxon>
        <taxon>Mollusca</taxon>
        <taxon>Bivalvia</taxon>
        <taxon>Autobranchia</taxon>
        <taxon>Heteroconchia</taxon>
        <taxon>Palaeoheterodonta</taxon>
        <taxon>Unionida</taxon>
        <taxon>Unionoidea</taxon>
        <taxon>Unionidae</taxon>
        <taxon>Unioninae</taxon>
        <taxon>Sinanodonta</taxon>
    </lineage>
</organism>
<comment type="caution">
    <text evidence="1">The sequence shown here is derived from an EMBL/GenBank/DDBJ whole genome shotgun (WGS) entry which is preliminary data.</text>
</comment>
<dbReference type="EMBL" id="JBJQND010000013">
    <property type="protein sequence ID" value="KAL3857524.1"/>
    <property type="molecule type" value="Genomic_DNA"/>
</dbReference>
<evidence type="ECO:0000313" key="2">
    <source>
        <dbReference type="Proteomes" id="UP001634394"/>
    </source>
</evidence>
<proteinExistence type="predicted"/>
<sequence>MSGHNKFIHKALIPEIFCSTCLDQGDSNESYQDRPQTIPLFPLLICHYRQNKTSHIQLLLDNMSYVIEHEDLQFTDTTLNLVLLSEAGSDIDQLLQSSEKIHESPQCCQMANS</sequence>
<dbReference type="AlphaFoldDB" id="A0ABD3V7F0"/>
<reference evidence="1 2" key="1">
    <citation type="submission" date="2024-11" db="EMBL/GenBank/DDBJ databases">
        <title>Chromosome-level genome assembly of the freshwater bivalve Anodonta woodiana.</title>
        <authorList>
            <person name="Chen X."/>
        </authorList>
    </citation>
    <scope>NUCLEOTIDE SEQUENCE [LARGE SCALE GENOMIC DNA]</scope>
    <source>
        <strain evidence="1">MN2024</strain>
        <tissue evidence="1">Gills</tissue>
    </source>
</reference>
<evidence type="ECO:0000313" key="1">
    <source>
        <dbReference type="EMBL" id="KAL3857524.1"/>
    </source>
</evidence>